<dbReference type="InterPro" id="IPR011576">
    <property type="entry name" value="Pyridox_Oxase_N"/>
</dbReference>
<feature type="domain" description="Pyridoxamine 5'-phosphate oxidase N-terminal" evidence="1">
    <location>
        <begin position="14"/>
        <end position="125"/>
    </location>
</feature>
<dbReference type="AlphaFoldDB" id="A0A1Y4T411"/>
<dbReference type="Pfam" id="PF01243">
    <property type="entry name" value="PNPOx_N"/>
    <property type="match status" value="1"/>
</dbReference>
<protein>
    <submittedName>
        <fullName evidence="2">Pyridoxamine 5-phosphate oxidase</fullName>
    </submittedName>
</protein>
<gene>
    <name evidence="2" type="ORF">B5E75_02555</name>
</gene>
<sequence>MNFTEAKQYLFDKLAPSKIMALASSVHDYVMVRNVSCLIYNDAIYFKTDKNFRKTKQLYENPQVALCCGGIQVEGRAEILGLVIDEPDRQFEKLYQKYLWGSYNAYSHEQDEILVKVTPSFVEIWDTDKKNQAFQIFIDFDKETVEYKPYDEKNSGLK</sequence>
<name>A0A1Y4T411_9FIRM</name>
<accession>A0A1Y4T411</accession>
<proteinExistence type="predicted"/>
<evidence type="ECO:0000313" key="2">
    <source>
        <dbReference type="EMBL" id="OUQ35932.1"/>
    </source>
</evidence>
<dbReference type="Proteomes" id="UP000195305">
    <property type="component" value="Unassembled WGS sequence"/>
</dbReference>
<comment type="caution">
    <text evidence="2">The sequence shown here is derived from an EMBL/GenBank/DDBJ whole genome shotgun (WGS) entry which is preliminary data.</text>
</comment>
<dbReference type="SUPFAM" id="SSF50475">
    <property type="entry name" value="FMN-binding split barrel"/>
    <property type="match status" value="1"/>
</dbReference>
<evidence type="ECO:0000259" key="1">
    <source>
        <dbReference type="Pfam" id="PF01243"/>
    </source>
</evidence>
<organism evidence="2 3">
    <name type="scientific">Massilimicrobiota timonensis</name>
    <dbReference type="NCBI Taxonomy" id="1776392"/>
    <lineage>
        <taxon>Bacteria</taxon>
        <taxon>Bacillati</taxon>
        <taxon>Bacillota</taxon>
        <taxon>Erysipelotrichia</taxon>
        <taxon>Erysipelotrichales</taxon>
        <taxon>Erysipelotrichaceae</taxon>
        <taxon>Massilimicrobiota</taxon>
    </lineage>
</organism>
<dbReference type="EMBL" id="NFLJ01000005">
    <property type="protein sequence ID" value="OUQ35932.1"/>
    <property type="molecule type" value="Genomic_DNA"/>
</dbReference>
<dbReference type="InterPro" id="IPR012349">
    <property type="entry name" value="Split_barrel_FMN-bd"/>
</dbReference>
<dbReference type="Gene3D" id="2.30.110.10">
    <property type="entry name" value="Electron Transport, Fmn-binding Protein, Chain A"/>
    <property type="match status" value="1"/>
</dbReference>
<reference evidence="2 3" key="1">
    <citation type="journal article" date="2018" name="BMC Genomics">
        <title>Whole genome sequencing and function prediction of 133 gut anaerobes isolated from chicken caecum in pure cultures.</title>
        <authorList>
            <person name="Medvecky M."/>
            <person name="Cejkova D."/>
            <person name="Polansky O."/>
            <person name="Karasova D."/>
            <person name="Kubasova T."/>
            <person name="Cizek A."/>
            <person name="Rychlik I."/>
        </authorList>
    </citation>
    <scope>NUCLEOTIDE SEQUENCE [LARGE SCALE GENOMIC DNA]</scope>
    <source>
        <strain evidence="2 3">An13</strain>
    </source>
</reference>
<evidence type="ECO:0000313" key="3">
    <source>
        <dbReference type="Proteomes" id="UP000195305"/>
    </source>
</evidence>
<keyword evidence="3" id="KW-1185">Reference proteome</keyword>
<dbReference type="RefSeq" id="WP_087357231.1">
    <property type="nucleotide sequence ID" value="NZ_NFLJ01000005.1"/>
</dbReference>
<dbReference type="OrthoDB" id="4772335at2"/>